<evidence type="ECO:0000313" key="7">
    <source>
        <dbReference type="Proteomes" id="UP000091926"/>
    </source>
</evidence>
<dbReference type="Proteomes" id="UP000091926">
    <property type="component" value="Chromosome"/>
</dbReference>
<feature type="domain" description="HTH lysR-type" evidence="5">
    <location>
        <begin position="12"/>
        <end position="69"/>
    </location>
</feature>
<dbReference type="InterPro" id="IPR050950">
    <property type="entry name" value="HTH-type_LysR_regulators"/>
</dbReference>
<dbReference type="SUPFAM" id="SSF46785">
    <property type="entry name" value="Winged helix' DNA-binding domain"/>
    <property type="match status" value="1"/>
</dbReference>
<organism evidence="6 7">
    <name type="scientific">Bordetella flabilis</name>
    <dbReference type="NCBI Taxonomy" id="463014"/>
    <lineage>
        <taxon>Bacteria</taxon>
        <taxon>Pseudomonadati</taxon>
        <taxon>Pseudomonadota</taxon>
        <taxon>Betaproteobacteria</taxon>
        <taxon>Burkholderiales</taxon>
        <taxon>Alcaligenaceae</taxon>
        <taxon>Bordetella</taxon>
    </lineage>
</organism>
<dbReference type="GO" id="GO:0003700">
    <property type="term" value="F:DNA-binding transcription factor activity"/>
    <property type="evidence" value="ECO:0007669"/>
    <property type="project" value="InterPro"/>
</dbReference>
<dbReference type="OrthoDB" id="5914299at2"/>
<dbReference type="InterPro" id="IPR005119">
    <property type="entry name" value="LysR_subst-bd"/>
</dbReference>
<dbReference type="STRING" id="463014.BAU07_02830"/>
<dbReference type="PANTHER" id="PTHR30419">
    <property type="entry name" value="HTH-TYPE TRANSCRIPTIONAL REGULATOR YBHD"/>
    <property type="match status" value="1"/>
</dbReference>
<protein>
    <submittedName>
        <fullName evidence="6">LysR family transcriptional regulator</fullName>
    </submittedName>
</protein>
<proteinExistence type="inferred from homology"/>
<evidence type="ECO:0000313" key="6">
    <source>
        <dbReference type="EMBL" id="ANN76192.1"/>
    </source>
</evidence>
<evidence type="ECO:0000256" key="1">
    <source>
        <dbReference type="ARBA" id="ARBA00009437"/>
    </source>
</evidence>
<comment type="similarity">
    <text evidence="1">Belongs to the LysR transcriptional regulatory family.</text>
</comment>
<dbReference type="RefSeq" id="WP_066653912.1">
    <property type="nucleotide sequence ID" value="NZ_CBCSCL010000026.1"/>
</dbReference>
<sequence>MPLHSPMALTHLKFRHLLLIQLLVSEGTIHKAAARLNISQPAATAMLNDLEALVGMPLFLRSRQGVAPTEQTLALLGRVRTVLNEFDELAAVIARVAAGDTPLLRVGVVPQAFISYLPKAIDLFRRAGGCAIRTHEATARQLLDLLIAGELDCVIGRLPNASAALADGAQRLSFVSLYQEEICIVVGPRNPAVHEHDMDYASLAQREWVLQRPDSAIRSALAEAFLRHGVEPPQPVVETSTYIQNLAIVAQSNLFTVAPRRAALMQQDLGLVRILDIALDVVPMQVCLIRRKTSSQDAALSLFQDAFLQSVELGNAGQDRPAKQGRVPGGS</sequence>
<name>A0A193G879_9BORD</name>
<dbReference type="PRINTS" id="PR00039">
    <property type="entry name" value="HTHLYSR"/>
</dbReference>
<reference evidence="6 7" key="1">
    <citation type="submission" date="2016-06" db="EMBL/GenBank/DDBJ databases">
        <title>Complete genome sequences of Bordetella bronchialis and Bordetella flabilis.</title>
        <authorList>
            <person name="LiPuma J.J."/>
            <person name="Spilker T."/>
        </authorList>
    </citation>
    <scope>NUCLEOTIDE SEQUENCE [LARGE SCALE GENOMIC DNA]</scope>
    <source>
        <strain evidence="6 7">AU10664</strain>
    </source>
</reference>
<dbReference type="PROSITE" id="PS50931">
    <property type="entry name" value="HTH_LYSR"/>
    <property type="match status" value="1"/>
</dbReference>
<dbReference type="EMBL" id="CP016172">
    <property type="protein sequence ID" value="ANN76192.1"/>
    <property type="molecule type" value="Genomic_DNA"/>
</dbReference>
<dbReference type="AlphaFoldDB" id="A0A193G879"/>
<evidence type="ECO:0000259" key="5">
    <source>
        <dbReference type="PROSITE" id="PS50931"/>
    </source>
</evidence>
<dbReference type="Gene3D" id="1.10.10.10">
    <property type="entry name" value="Winged helix-like DNA-binding domain superfamily/Winged helix DNA-binding domain"/>
    <property type="match status" value="1"/>
</dbReference>
<dbReference type="SUPFAM" id="SSF53850">
    <property type="entry name" value="Periplasmic binding protein-like II"/>
    <property type="match status" value="1"/>
</dbReference>
<keyword evidence="2" id="KW-0805">Transcription regulation</keyword>
<keyword evidence="3" id="KW-0238">DNA-binding</keyword>
<keyword evidence="7" id="KW-1185">Reference proteome</keyword>
<dbReference type="GO" id="GO:0003677">
    <property type="term" value="F:DNA binding"/>
    <property type="evidence" value="ECO:0007669"/>
    <property type="project" value="UniProtKB-KW"/>
</dbReference>
<dbReference type="KEGG" id="bfz:BAU07_02830"/>
<evidence type="ECO:0000256" key="4">
    <source>
        <dbReference type="ARBA" id="ARBA00023163"/>
    </source>
</evidence>
<dbReference type="InterPro" id="IPR036390">
    <property type="entry name" value="WH_DNA-bd_sf"/>
</dbReference>
<evidence type="ECO:0000256" key="2">
    <source>
        <dbReference type="ARBA" id="ARBA00023015"/>
    </source>
</evidence>
<accession>A0A193G879</accession>
<dbReference type="Pfam" id="PF03466">
    <property type="entry name" value="LysR_substrate"/>
    <property type="match status" value="1"/>
</dbReference>
<dbReference type="InterPro" id="IPR000847">
    <property type="entry name" value="LysR_HTH_N"/>
</dbReference>
<dbReference type="GO" id="GO:0005829">
    <property type="term" value="C:cytosol"/>
    <property type="evidence" value="ECO:0007669"/>
    <property type="project" value="TreeGrafter"/>
</dbReference>
<dbReference type="InterPro" id="IPR036388">
    <property type="entry name" value="WH-like_DNA-bd_sf"/>
</dbReference>
<evidence type="ECO:0000256" key="3">
    <source>
        <dbReference type="ARBA" id="ARBA00023125"/>
    </source>
</evidence>
<dbReference type="Gene3D" id="3.40.190.290">
    <property type="match status" value="1"/>
</dbReference>
<dbReference type="Pfam" id="PF00126">
    <property type="entry name" value="HTH_1"/>
    <property type="match status" value="1"/>
</dbReference>
<dbReference type="PANTHER" id="PTHR30419:SF8">
    <property type="entry name" value="NITROGEN ASSIMILATION TRANSCRIPTIONAL ACTIVATOR-RELATED"/>
    <property type="match status" value="1"/>
</dbReference>
<gene>
    <name evidence="6" type="ORF">BAU07_02830</name>
</gene>
<keyword evidence="4" id="KW-0804">Transcription</keyword>